<dbReference type="GO" id="GO:0003677">
    <property type="term" value="F:DNA binding"/>
    <property type="evidence" value="ECO:0007669"/>
    <property type="project" value="UniProtKB-KW"/>
</dbReference>
<dbReference type="SUPFAM" id="SSF46689">
    <property type="entry name" value="Homeodomain-like"/>
    <property type="match status" value="1"/>
</dbReference>
<keyword evidence="1" id="KW-0238">DNA-binding</keyword>
<keyword evidence="2" id="KW-1185">Reference proteome</keyword>
<dbReference type="Gene3D" id="1.10.357.10">
    <property type="entry name" value="Tetracycline Repressor, domain 2"/>
    <property type="match status" value="1"/>
</dbReference>
<reference evidence="2" key="1">
    <citation type="submission" date="2017-06" db="EMBL/GenBank/DDBJ databases">
        <authorList>
            <person name="Varghese N."/>
            <person name="Submissions S."/>
        </authorList>
    </citation>
    <scope>NUCLEOTIDE SEQUENCE [LARGE SCALE GENOMIC DNA]</scope>
    <source>
        <strain evidence="2">JCM 23211</strain>
    </source>
</reference>
<organism evidence="1 2">
    <name type="scientific">Rhodococcoides kyotonense</name>
    <dbReference type="NCBI Taxonomy" id="398843"/>
    <lineage>
        <taxon>Bacteria</taxon>
        <taxon>Bacillati</taxon>
        <taxon>Actinomycetota</taxon>
        <taxon>Actinomycetes</taxon>
        <taxon>Mycobacteriales</taxon>
        <taxon>Nocardiaceae</taxon>
        <taxon>Rhodococcoides</taxon>
    </lineage>
</organism>
<dbReference type="Proteomes" id="UP000198327">
    <property type="component" value="Unassembled WGS sequence"/>
</dbReference>
<name>A0A239N4D7_9NOCA</name>
<dbReference type="AlphaFoldDB" id="A0A239N4D7"/>
<dbReference type="EMBL" id="FZOW01000029">
    <property type="protein sequence ID" value="SNT49745.1"/>
    <property type="molecule type" value="Genomic_DNA"/>
</dbReference>
<gene>
    <name evidence="1" type="ORF">SAMN05421642_12930</name>
</gene>
<evidence type="ECO:0000313" key="1">
    <source>
        <dbReference type="EMBL" id="SNT49745.1"/>
    </source>
</evidence>
<evidence type="ECO:0000313" key="2">
    <source>
        <dbReference type="Proteomes" id="UP000198327"/>
    </source>
</evidence>
<dbReference type="InterPro" id="IPR009057">
    <property type="entry name" value="Homeodomain-like_sf"/>
</dbReference>
<proteinExistence type="predicted"/>
<accession>A0A239N4D7</accession>
<sequence length="164" mass="17978">MISDAATALIAHSGLRALTHRKVDAVLELPQGSTSYYFRTKADLVGAVAERVAECSRSMFDALAFHGDVVDVTVRYMEQLIDERSDQLRARHALMIDPEVDAAVRARLAGSVFSVDRALELFGDRETAEGYVALCEGLVTLSLMGRQVSFRTPIATYLNGSRAR</sequence>
<protein>
    <submittedName>
        <fullName evidence="1">DNA-binding transcriptional regulator YbjK</fullName>
    </submittedName>
</protein>